<dbReference type="GO" id="GO:0004519">
    <property type="term" value="F:endonuclease activity"/>
    <property type="evidence" value="ECO:0007669"/>
    <property type="project" value="UniProtKB-KW"/>
</dbReference>
<keyword evidence="1" id="KW-0540">Nuclease</keyword>
<name>A0ABY8KQA0_9BACI</name>
<dbReference type="EMBL" id="CP122283">
    <property type="protein sequence ID" value="WGF39861.1"/>
    <property type="molecule type" value="Genomic_DNA"/>
</dbReference>
<dbReference type="Proteomes" id="UP001244564">
    <property type="component" value="Chromosome"/>
</dbReference>
<organism evidence="1 2">
    <name type="scientific">Lysinibacillus capsici</name>
    <dbReference type="NCBI Taxonomy" id="2115968"/>
    <lineage>
        <taxon>Bacteria</taxon>
        <taxon>Bacillati</taxon>
        <taxon>Bacillota</taxon>
        <taxon>Bacilli</taxon>
        <taxon>Bacillales</taxon>
        <taxon>Bacillaceae</taxon>
        <taxon>Lysinibacillus</taxon>
    </lineage>
</organism>
<keyword evidence="1" id="KW-0378">Hydrolase</keyword>
<keyword evidence="2" id="KW-1185">Reference proteome</keyword>
<reference evidence="1 2" key="1">
    <citation type="submission" date="2023-04" db="EMBL/GenBank/DDBJ databases">
        <title>Genomic of Lysinibacillus capsici TSBLM.</title>
        <authorList>
            <person name="Hu X.S."/>
            <person name="Yu C.H."/>
        </authorList>
    </citation>
    <scope>NUCLEOTIDE SEQUENCE [LARGE SCALE GENOMIC DNA]</scope>
    <source>
        <strain evidence="1 2">TSBLM</strain>
    </source>
</reference>
<dbReference type="RefSeq" id="WP_279495524.1">
    <property type="nucleotide sequence ID" value="NZ_CP122283.1"/>
</dbReference>
<keyword evidence="1" id="KW-0255">Endonuclease</keyword>
<evidence type="ECO:0000313" key="1">
    <source>
        <dbReference type="EMBL" id="WGF39861.1"/>
    </source>
</evidence>
<evidence type="ECO:0000313" key="2">
    <source>
        <dbReference type="Proteomes" id="UP001244564"/>
    </source>
</evidence>
<sequence>MERVILQPTGSKESRMHYNDTIHNPVELKSIEEFLDKKIYKDLFEIYPNGYAHIWGVTPGKNNVNVNKWGKINKGDIAFFSANKVLFTSGTVALTINNKSLALHLWGKNKENDTWQYIYFLDNIKNHDISIEVINELIGYKDNYVVQGFTVLDEHKSRLIIESYDLYSDKHYSPTNKTNIEEKLEKLLVTGTDSERNIKARKEQRLLSEYLFEGKYKCKCQICNEEYPVEFLHTAHIKKRQFCDDNERLDVKNIVMPICKFGCDDLFEKGYIVVNNGEVIINRRGNTNSFNKKLGKLEGNHCDFWNENSKLYFQWHQKYHGFK</sequence>
<proteinExistence type="predicted"/>
<protein>
    <submittedName>
        <fullName evidence="1">HNH endonuclease</fullName>
    </submittedName>
</protein>
<gene>
    <name evidence="1" type="ORF">QBO96_06240</name>
</gene>
<accession>A0ABY8KQA0</accession>